<organism evidence="11 12">
    <name type="scientific">Spiroplasma culicicola AES-1</name>
    <dbReference type="NCBI Taxonomy" id="1276246"/>
    <lineage>
        <taxon>Bacteria</taxon>
        <taxon>Bacillati</taxon>
        <taxon>Mycoplasmatota</taxon>
        <taxon>Mollicutes</taxon>
        <taxon>Entomoplasmatales</taxon>
        <taxon>Spiroplasmataceae</taxon>
        <taxon>Spiroplasma</taxon>
    </lineage>
</organism>
<feature type="transmembrane region" description="Helical" evidence="9">
    <location>
        <begin position="365"/>
        <end position="391"/>
    </location>
</feature>
<evidence type="ECO:0000256" key="4">
    <source>
        <dbReference type="ARBA" id="ARBA00022692"/>
    </source>
</evidence>
<dbReference type="KEGG" id="scq:SCULI_v1c09860"/>
<accession>W6A8N1</accession>
<dbReference type="InterPro" id="IPR017871">
    <property type="entry name" value="ABC_transporter-like_CS"/>
</dbReference>
<dbReference type="EMBL" id="CP006681">
    <property type="protein sequence ID" value="AHI53326.1"/>
    <property type="molecule type" value="Genomic_DNA"/>
</dbReference>
<dbReference type="GO" id="GO:0016020">
    <property type="term" value="C:membrane"/>
    <property type="evidence" value="ECO:0007669"/>
    <property type="project" value="UniProtKB-SubCell"/>
</dbReference>
<name>W6A8N1_9MOLU</name>
<evidence type="ECO:0000256" key="2">
    <source>
        <dbReference type="ARBA" id="ARBA00005417"/>
    </source>
</evidence>
<evidence type="ECO:0000256" key="7">
    <source>
        <dbReference type="ARBA" id="ARBA00022989"/>
    </source>
</evidence>
<protein>
    <submittedName>
        <fullName evidence="11">ABC transporter ATP-binding protein</fullName>
    </submittedName>
</protein>
<dbReference type="Proteomes" id="UP000019267">
    <property type="component" value="Chromosome"/>
</dbReference>
<feature type="transmembrane region" description="Helical" evidence="9">
    <location>
        <begin position="280"/>
        <end position="301"/>
    </location>
</feature>
<dbReference type="PROSITE" id="PS50893">
    <property type="entry name" value="ABC_TRANSPORTER_2"/>
    <property type="match status" value="1"/>
</dbReference>
<keyword evidence="7 9" id="KW-1133">Transmembrane helix</keyword>
<dbReference type="RefSeq" id="WP_025363548.1">
    <property type="nucleotide sequence ID" value="NZ_CP006681.1"/>
</dbReference>
<dbReference type="Pfam" id="PF01061">
    <property type="entry name" value="ABC2_membrane"/>
    <property type="match status" value="1"/>
</dbReference>
<evidence type="ECO:0000256" key="9">
    <source>
        <dbReference type="SAM" id="Phobius"/>
    </source>
</evidence>
<sequence>MENNKTIDVSKPLVELKDIYKTYKNKNALNGVNLVINPGDRIGVIGANGSGKSTMSEIIGGIRKPTSGEVVRQENLTIGLQFQESKYPLGITVIDMIKYYLETFSIPMKESELNTLLDTYQINGFKNKFISSLSGGQQQRLNILLSLIHNPDLVILDEVSTGLDIEVRTEIFNFIKENVIDKNKALFLVTHMMSEIEELCEKYIYVNDGEIQDAGLVKDLIKTHGSVHAYTWKKFKEDKHNKPKEEKVVKKQKENKFDRIINSEREKGKNIPLVKLLFKYYLKGGAVPFFVFMFPILLLFLEGFAFKGGMGNPEMGESLVHSIIGSLSAMQIIAVGVFIIPQTILEFKNSVLMKRIGATNIKPTFFVITVNLSGIAIMLIGYFWTLLWAGIMFGGSFGWDVAWAYNTLESLPFLLLILVSSISLGMMLSSIFKSTTTYIAVSNVIYMPIAFLSGSFMPIELIEGSTVLKYATYINLFKYSLEPFLAGWNGKFEFTYVEGIYLGVALALIAVYSVISAKKMRWGN</sequence>
<dbReference type="GO" id="GO:0016887">
    <property type="term" value="F:ATP hydrolysis activity"/>
    <property type="evidence" value="ECO:0007669"/>
    <property type="project" value="InterPro"/>
</dbReference>
<dbReference type="InterPro" id="IPR003593">
    <property type="entry name" value="AAA+_ATPase"/>
</dbReference>
<dbReference type="GO" id="GO:0140359">
    <property type="term" value="F:ABC-type transporter activity"/>
    <property type="evidence" value="ECO:0007669"/>
    <property type="project" value="InterPro"/>
</dbReference>
<dbReference type="eggNOG" id="COG0842">
    <property type="taxonomic scope" value="Bacteria"/>
</dbReference>
<dbReference type="PANTHER" id="PTHR42711:SF5">
    <property type="entry name" value="ABC TRANSPORTER ATP-BINDING PROTEIN NATA"/>
    <property type="match status" value="1"/>
</dbReference>
<dbReference type="HOGENOM" id="CLU_519631_0_0_14"/>
<dbReference type="STRING" id="1276246.SCULI_v1c09860"/>
<feature type="transmembrane region" description="Helical" evidence="9">
    <location>
        <begin position="321"/>
        <end position="345"/>
    </location>
</feature>
<keyword evidence="8 9" id="KW-0472">Membrane</keyword>
<keyword evidence="4 9" id="KW-0812">Transmembrane</keyword>
<dbReference type="GO" id="GO:0005524">
    <property type="term" value="F:ATP binding"/>
    <property type="evidence" value="ECO:0007669"/>
    <property type="project" value="UniProtKB-KW"/>
</dbReference>
<keyword evidence="5" id="KW-0547">Nucleotide-binding</keyword>
<dbReference type="InterPro" id="IPR003439">
    <property type="entry name" value="ABC_transporter-like_ATP-bd"/>
</dbReference>
<evidence type="ECO:0000256" key="5">
    <source>
        <dbReference type="ARBA" id="ARBA00022741"/>
    </source>
</evidence>
<dbReference type="SMART" id="SM00382">
    <property type="entry name" value="AAA"/>
    <property type="match status" value="1"/>
</dbReference>
<dbReference type="PROSITE" id="PS00211">
    <property type="entry name" value="ABC_TRANSPORTER_1"/>
    <property type="match status" value="1"/>
</dbReference>
<feature type="domain" description="ABC transporter" evidence="10">
    <location>
        <begin position="14"/>
        <end position="233"/>
    </location>
</feature>
<dbReference type="eggNOG" id="COG1131">
    <property type="taxonomic scope" value="Bacteria"/>
</dbReference>
<feature type="transmembrane region" description="Helical" evidence="9">
    <location>
        <begin position="438"/>
        <end position="459"/>
    </location>
</feature>
<gene>
    <name evidence="11" type="ORF">SCULI_v1c09860</name>
</gene>
<reference evidence="11 12" key="1">
    <citation type="journal article" date="2014" name="Genome Biol. Evol.">
        <title>Molecular evolution of the substrate utilization strategies and putative virulence factors in mosquito-associated Spiroplasma species.</title>
        <authorList>
            <person name="Chang T.H."/>
            <person name="Lo W.S."/>
            <person name="Ku C."/>
            <person name="Chen L.L."/>
            <person name="Kuo C.H."/>
        </authorList>
    </citation>
    <scope>NUCLEOTIDE SEQUENCE [LARGE SCALE GENOMIC DNA]</scope>
    <source>
        <strain evidence="11">AES-1</strain>
    </source>
</reference>
<feature type="transmembrane region" description="Helical" evidence="9">
    <location>
        <begin position="411"/>
        <end position="431"/>
    </location>
</feature>
<dbReference type="SUPFAM" id="SSF52540">
    <property type="entry name" value="P-loop containing nucleoside triphosphate hydrolases"/>
    <property type="match status" value="1"/>
</dbReference>
<keyword evidence="3" id="KW-0813">Transport</keyword>
<proteinExistence type="inferred from homology"/>
<dbReference type="PATRIC" id="fig|1276246.3.peg.982"/>
<dbReference type="Gene3D" id="3.40.50.300">
    <property type="entry name" value="P-loop containing nucleotide triphosphate hydrolases"/>
    <property type="match status" value="1"/>
</dbReference>
<dbReference type="AlphaFoldDB" id="W6A8N1"/>
<dbReference type="OrthoDB" id="388394at2"/>
<feature type="transmembrane region" description="Helical" evidence="9">
    <location>
        <begin position="494"/>
        <end position="515"/>
    </location>
</feature>
<comment type="similarity">
    <text evidence="2">Belongs to the ABC transporter superfamily.</text>
</comment>
<evidence type="ECO:0000256" key="8">
    <source>
        <dbReference type="ARBA" id="ARBA00023136"/>
    </source>
</evidence>
<dbReference type="InterPro" id="IPR013525">
    <property type="entry name" value="ABC2_TM"/>
</dbReference>
<evidence type="ECO:0000313" key="11">
    <source>
        <dbReference type="EMBL" id="AHI53326.1"/>
    </source>
</evidence>
<comment type="subcellular location">
    <subcellularLocation>
        <location evidence="1">Membrane</location>
        <topology evidence="1">Multi-pass membrane protein</topology>
    </subcellularLocation>
</comment>
<evidence type="ECO:0000259" key="10">
    <source>
        <dbReference type="PROSITE" id="PS50893"/>
    </source>
</evidence>
<dbReference type="CDD" id="cd03225">
    <property type="entry name" value="ABC_cobalt_CbiO_domain1"/>
    <property type="match status" value="1"/>
</dbReference>
<evidence type="ECO:0000313" key="12">
    <source>
        <dbReference type="Proteomes" id="UP000019267"/>
    </source>
</evidence>
<keyword evidence="12" id="KW-1185">Reference proteome</keyword>
<dbReference type="InterPro" id="IPR027417">
    <property type="entry name" value="P-loop_NTPase"/>
</dbReference>
<keyword evidence="6 11" id="KW-0067">ATP-binding</keyword>
<evidence type="ECO:0000256" key="1">
    <source>
        <dbReference type="ARBA" id="ARBA00004141"/>
    </source>
</evidence>
<dbReference type="PANTHER" id="PTHR42711">
    <property type="entry name" value="ABC TRANSPORTER ATP-BINDING PROTEIN"/>
    <property type="match status" value="1"/>
</dbReference>
<dbReference type="InterPro" id="IPR015856">
    <property type="entry name" value="ABC_transpr_CbiO/EcfA_su"/>
</dbReference>
<evidence type="ECO:0000256" key="3">
    <source>
        <dbReference type="ARBA" id="ARBA00022448"/>
    </source>
</evidence>
<dbReference type="InterPro" id="IPR050763">
    <property type="entry name" value="ABC_transporter_ATP-binding"/>
</dbReference>
<evidence type="ECO:0000256" key="6">
    <source>
        <dbReference type="ARBA" id="ARBA00022840"/>
    </source>
</evidence>
<dbReference type="Pfam" id="PF00005">
    <property type="entry name" value="ABC_tran"/>
    <property type="match status" value="1"/>
</dbReference>